<proteinExistence type="predicted"/>
<reference evidence="1 2" key="2">
    <citation type="journal article" date="2022" name="Mol. Ecol. Resour.">
        <title>The genomes of chicory, endive, great burdock and yacon provide insights into Asteraceae paleo-polyploidization history and plant inulin production.</title>
        <authorList>
            <person name="Fan W."/>
            <person name="Wang S."/>
            <person name="Wang H."/>
            <person name="Wang A."/>
            <person name="Jiang F."/>
            <person name="Liu H."/>
            <person name="Zhao H."/>
            <person name="Xu D."/>
            <person name="Zhang Y."/>
        </authorList>
    </citation>
    <scope>NUCLEOTIDE SEQUENCE [LARGE SCALE GENOMIC DNA]</scope>
    <source>
        <strain evidence="2">cv. Punajuju</strain>
        <tissue evidence="1">Leaves</tissue>
    </source>
</reference>
<evidence type="ECO:0000313" key="2">
    <source>
        <dbReference type="Proteomes" id="UP001055811"/>
    </source>
</evidence>
<dbReference type="Proteomes" id="UP001055811">
    <property type="component" value="Linkage Group LG06"/>
</dbReference>
<gene>
    <name evidence="1" type="ORF">L2E82_35846</name>
</gene>
<name>A0ACB9BPW5_CICIN</name>
<organism evidence="1 2">
    <name type="scientific">Cichorium intybus</name>
    <name type="common">Chicory</name>
    <dbReference type="NCBI Taxonomy" id="13427"/>
    <lineage>
        <taxon>Eukaryota</taxon>
        <taxon>Viridiplantae</taxon>
        <taxon>Streptophyta</taxon>
        <taxon>Embryophyta</taxon>
        <taxon>Tracheophyta</taxon>
        <taxon>Spermatophyta</taxon>
        <taxon>Magnoliopsida</taxon>
        <taxon>eudicotyledons</taxon>
        <taxon>Gunneridae</taxon>
        <taxon>Pentapetalae</taxon>
        <taxon>asterids</taxon>
        <taxon>campanulids</taxon>
        <taxon>Asterales</taxon>
        <taxon>Asteraceae</taxon>
        <taxon>Cichorioideae</taxon>
        <taxon>Cichorieae</taxon>
        <taxon>Cichoriinae</taxon>
        <taxon>Cichorium</taxon>
    </lineage>
</organism>
<evidence type="ECO:0000313" key="1">
    <source>
        <dbReference type="EMBL" id="KAI3724081.1"/>
    </source>
</evidence>
<protein>
    <submittedName>
        <fullName evidence="1">Uncharacterized protein</fullName>
    </submittedName>
</protein>
<dbReference type="EMBL" id="CM042014">
    <property type="protein sequence ID" value="KAI3724081.1"/>
    <property type="molecule type" value="Genomic_DNA"/>
</dbReference>
<accession>A0ACB9BPW5</accession>
<keyword evidence="2" id="KW-1185">Reference proteome</keyword>
<sequence>MFQWKVRLERAVLLSGKLWVEKEGIFVAATGQLPMKVVLPLRILKGEGRRINIPYDPVSGGVELRQKIIHDGKAFKPGGVELGKGVTQESAFAGKYTLVLGHMGGSREDVSSFETGGGVLKNIDVAPIHPDW</sequence>
<reference evidence="2" key="1">
    <citation type="journal article" date="2022" name="Mol. Ecol. Resour.">
        <title>The genomes of chicory, endive, great burdock and yacon provide insights into Asteraceae palaeo-polyploidization history and plant inulin production.</title>
        <authorList>
            <person name="Fan W."/>
            <person name="Wang S."/>
            <person name="Wang H."/>
            <person name="Wang A."/>
            <person name="Jiang F."/>
            <person name="Liu H."/>
            <person name="Zhao H."/>
            <person name="Xu D."/>
            <person name="Zhang Y."/>
        </authorList>
    </citation>
    <scope>NUCLEOTIDE SEQUENCE [LARGE SCALE GENOMIC DNA]</scope>
    <source>
        <strain evidence="2">cv. Punajuju</strain>
    </source>
</reference>
<comment type="caution">
    <text evidence="1">The sequence shown here is derived from an EMBL/GenBank/DDBJ whole genome shotgun (WGS) entry which is preliminary data.</text>
</comment>